<name>A0A6H2DP56_9SPHN</name>
<dbReference type="RefSeq" id="WP_168819499.1">
    <property type="nucleotide sequence ID" value="NZ_CP051217.1"/>
</dbReference>
<evidence type="ECO:0000313" key="1">
    <source>
        <dbReference type="EMBL" id="QJB69446.1"/>
    </source>
</evidence>
<gene>
    <name evidence="1" type="ORF">HF685_09260</name>
</gene>
<sequence length="92" mass="10615">MDRDGKNQSFIGHGYYTNGSKDGFWADTGGALHPMVTRYFEKMLSTIWGEAGGQQGRSNYTLNENGNIEVVDWILQDDGWREFNRTMFRRVD</sequence>
<dbReference type="AlphaFoldDB" id="A0A6H2DP56"/>
<proteinExistence type="predicted"/>
<accession>A0A6H2DP56</accession>
<dbReference type="EMBL" id="CP051217">
    <property type="protein sequence ID" value="QJB69446.1"/>
    <property type="molecule type" value="Genomic_DNA"/>
</dbReference>
<protein>
    <submittedName>
        <fullName evidence="1">Uncharacterized protein</fullName>
    </submittedName>
</protein>
<evidence type="ECO:0000313" key="2">
    <source>
        <dbReference type="Proteomes" id="UP000501600"/>
    </source>
</evidence>
<keyword evidence="2" id="KW-1185">Reference proteome</keyword>
<dbReference type="KEGG" id="phao:HF685_09260"/>
<dbReference type="Proteomes" id="UP000501600">
    <property type="component" value="Chromosome"/>
</dbReference>
<organism evidence="1 2">
    <name type="scientific">Parasphingorhabdus halotolerans</name>
    <dbReference type="NCBI Taxonomy" id="2725558"/>
    <lineage>
        <taxon>Bacteria</taxon>
        <taxon>Pseudomonadati</taxon>
        <taxon>Pseudomonadota</taxon>
        <taxon>Alphaproteobacteria</taxon>
        <taxon>Sphingomonadales</taxon>
        <taxon>Sphingomonadaceae</taxon>
        <taxon>Parasphingorhabdus</taxon>
    </lineage>
</organism>
<reference evidence="1 2" key="1">
    <citation type="submission" date="2020-04" db="EMBL/GenBank/DDBJ databases">
        <title>Genome sequence for Sphingorhabdus sp. strain M1.</title>
        <authorList>
            <person name="Park S.-J."/>
        </authorList>
    </citation>
    <scope>NUCLEOTIDE SEQUENCE [LARGE SCALE GENOMIC DNA]</scope>
    <source>
        <strain evidence="1 2">JK6</strain>
    </source>
</reference>